<proteinExistence type="inferred from homology"/>
<dbReference type="Gene3D" id="1.25.40.390">
    <property type="match status" value="1"/>
</dbReference>
<reference evidence="8 9" key="1">
    <citation type="submission" date="2016-10" db="EMBL/GenBank/DDBJ databases">
        <authorList>
            <person name="de Groot N.N."/>
        </authorList>
    </citation>
    <scope>NUCLEOTIDE SEQUENCE [LARGE SCALE GENOMIC DNA]</scope>
    <source>
        <strain evidence="8 9">AR32</strain>
    </source>
</reference>
<evidence type="ECO:0000313" key="9">
    <source>
        <dbReference type="Proteomes" id="UP000236735"/>
    </source>
</evidence>
<evidence type="ECO:0000256" key="1">
    <source>
        <dbReference type="ARBA" id="ARBA00004442"/>
    </source>
</evidence>
<dbReference type="GO" id="GO:0009279">
    <property type="term" value="C:cell outer membrane"/>
    <property type="evidence" value="ECO:0007669"/>
    <property type="project" value="UniProtKB-SubCell"/>
</dbReference>
<name>A0A1H5RTK0_XYLRU</name>
<dbReference type="AlphaFoldDB" id="A0A1H5RTK0"/>
<comment type="similarity">
    <text evidence="2">Belongs to the SusD family.</text>
</comment>
<evidence type="ECO:0000259" key="7">
    <source>
        <dbReference type="Pfam" id="PF14322"/>
    </source>
</evidence>
<dbReference type="InterPro" id="IPR033985">
    <property type="entry name" value="SusD-like_N"/>
</dbReference>
<dbReference type="Proteomes" id="UP000236735">
    <property type="component" value="Unassembled WGS sequence"/>
</dbReference>
<sequence length="521" mass="59068">MKKNKLYIALLGVMSLMTVSCESELDIEKHGNMGSMDTYYTTDENINTATASMYLEMRSNYYNWFFVKNLLSDDIWCGGGQRGDNGEMEKLNEYRFDSNHGMIESLYSGLYGIIYKANLIIDKTEGETAVMKRAINEAKVFRAFGHFELVTLWGTAPKVDHLLAASEYRQANGTAADTWAFVEQDLTEAINSGTLPSKSDVNDQETGIRVTKEFAQALLGKAYLFQGKYSEAAAMFENVIGSNKYALYQGEYDAQFHAAANNNCESLFELQKRYDPEQMWNQFDMLYLMQGWRTSVLTYGGEAMMKLALGTYGFSNPRKSLYDAFVAWEGADGYRLSKSIMTYDQLKAFGVDVQPGASVYGSEGYFFWKNQSLKEDCVVDQMFFQGVQFIDLKVMRYAEVLLMAAEAQLQAGNATKALEYVNQIRIRAKETPLASVTLEDIKTEKRLELCNESVRYQDLVRWGDAKTAMGNQGKDVPAFTTSGVQWNWHNDKYGFQNKNMLLPIPLKELELNPNMQPNAGW</sequence>
<dbReference type="SUPFAM" id="SSF48452">
    <property type="entry name" value="TPR-like"/>
    <property type="match status" value="1"/>
</dbReference>
<comment type="subcellular location">
    <subcellularLocation>
        <location evidence="1">Cell outer membrane</location>
    </subcellularLocation>
</comment>
<dbReference type="RefSeq" id="WP_103914941.1">
    <property type="nucleotide sequence ID" value="NZ_FNUV01000001.1"/>
</dbReference>
<evidence type="ECO:0000256" key="5">
    <source>
        <dbReference type="ARBA" id="ARBA00023237"/>
    </source>
</evidence>
<evidence type="ECO:0000259" key="6">
    <source>
        <dbReference type="Pfam" id="PF07980"/>
    </source>
</evidence>
<dbReference type="InterPro" id="IPR012944">
    <property type="entry name" value="SusD_RagB_dom"/>
</dbReference>
<dbReference type="PROSITE" id="PS51257">
    <property type="entry name" value="PROKAR_LIPOPROTEIN"/>
    <property type="match status" value="1"/>
</dbReference>
<keyword evidence="4" id="KW-0472">Membrane</keyword>
<evidence type="ECO:0000313" key="8">
    <source>
        <dbReference type="EMBL" id="SEF41662.1"/>
    </source>
</evidence>
<dbReference type="EMBL" id="FNUV01000001">
    <property type="protein sequence ID" value="SEF41662.1"/>
    <property type="molecule type" value="Genomic_DNA"/>
</dbReference>
<organism evidence="8 9">
    <name type="scientific">Xylanibacter ruminicola</name>
    <name type="common">Prevotella ruminicola</name>
    <dbReference type="NCBI Taxonomy" id="839"/>
    <lineage>
        <taxon>Bacteria</taxon>
        <taxon>Pseudomonadati</taxon>
        <taxon>Bacteroidota</taxon>
        <taxon>Bacteroidia</taxon>
        <taxon>Bacteroidales</taxon>
        <taxon>Prevotellaceae</taxon>
        <taxon>Xylanibacter</taxon>
    </lineage>
</organism>
<gene>
    <name evidence="8" type="ORF">SAMN05216354_0324</name>
</gene>
<feature type="domain" description="RagB/SusD" evidence="6">
    <location>
        <begin position="390"/>
        <end position="521"/>
    </location>
</feature>
<dbReference type="Pfam" id="PF14322">
    <property type="entry name" value="SusD-like_3"/>
    <property type="match status" value="1"/>
</dbReference>
<keyword evidence="3" id="KW-0732">Signal</keyword>
<accession>A0A1H5RTK0</accession>
<dbReference type="Pfam" id="PF07980">
    <property type="entry name" value="SusD_RagB"/>
    <property type="match status" value="1"/>
</dbReference>
<evidence type="ECO:0000256" key="3">
    <source>
        <dbReference type="ARBA" id="ARBA00022729"/>
    </source>
</evidence>
<evidence type="ECO:0000256" key="4">
    <source>
        <dbReference type="ARBA" id="ARBA00023136"/>
    </source>
</evidence>
<feature type="domain" description="SusD-like N-terminal" evidence="7">
    <location>
        <begin position="94"/>
        <end position="224"/>
    </location>
</feature>
<protein>
    <submittedName>
        <fullName evidence="8">Starch-binding associating with outer membrane</fullName>
    </submittedName>
</protein>
<dbReference type="InterPro" id="IPR011990">
    <property type="entry name" value="TPR-like_helical_dom_sf"/>
</dbReference>
<evidence type="ECO:0000256" key="2">
    <source>
        <dbReference type="ARBA" id="ARBA00006275"/>
    </source>
</evidence>
<keyword evidence="5" id="KW-0998">Cell outer membrane</keyword>